<comment type="caution">
    <text evidence="1">The sequence shown here is derived from an EMBL/GenBank/DDBJ whole genome shotgun (WGS) entry which is preliminary data.</text>
</comment>
<dbReference type="EMBL" id="VCHE01000065">
    <property type="protein sequence ID" value="KAB2573103.1"/>
    <property type="molecule type" value="Genomic_DNA"/>
</dbReference>
<evidence type="ECO:0000313" key="1">
    <source>
        <dbReference type="EMBL" id="KAB2573103.1"/>
    </source>
</evidence>
<evidence type="ECO:0000313" key="2">
    <source>
        <dbReference type="Proteomes" id="UP000325902"/>
    </source>
</evidence>
<proteinExistence type="predicted"/>
<dbReference type="AlphaFoldDB" id="A0A5N5D5R6"/>
<keyword evidence="2" id="KW-1185">Reference proteome</keyword>
<sequence length="127" mass="14205">MDTKSTTARSTVAVELRIWDPNTATTTATSTTPRIRHLSGDISWEKLHQIAYTTFSVDRASHTVHFHRDSFRDGGGGASPTSGGKRKPRLKMGLWAAGVYHGVALRIRGDRKFVIYAHFVKKDEYCK</sequence>
<accession>A0A5N5D5R6</accession>
<reference evidence="1 2" key="1">
    <citation type="journal article" date="2019" name="Sci. Rep.">
        <title>A multi-omics analysis of the grapevine pathogen Lasiodiplodia theobromae reveals that temperature affects the expression of virulence- and pathogenicity-related genes.</title>
        <authorList>
            <person name="Felix C."/>
            <person name="Meneses R."/>
            <person name="Goncalves M.F.M."/>
            <person name="Tilleman L."/>
            <person name="Duarte A.S."/>
            <person name="Jorrin-Novo J.V."/>
            <person name="Van de Peer Y."/>
            <person name="Deforce D."/>
            <person name="Van Nieuwerburgh F."/>
            <person name="Esteves A.C."/>
            <person name="Alves A."/>
        </authorList>
    </citation>
    <scope>NUCLEOTIDE SEQUENCE [LARGE SCALE GENOMIC DNA]</scope>
    <source>
        <strain evidence="1 2">LA-SOL3</strain>
    </source>
</reference>
<dbReference type="Proteomes" id="UP000325902">
    <property type="component" value="Unassembled WGS sequence"/>
</dbReference>
<name>A0A5N5D5R6_9PEZI</name>
<gene>
    <name evidence="1" type="ORF">DBV05_g8257</name>
</gene>
<organism evidence="1 2">
    <name type="scientific">Lasiodiplodia theobromae</name>
    <dbReference type="NCBI Taxonomy" id="45133"/>
    <lineage>
        <taxon>Eukaryota</taxon>
        <taxon>Fungi</taxon>
        <taxon>Dikarya</taxon>
        <taxon>Ascomycota</taxon>
        <taxon>Pezizomycotina</taxon>
        <taxon>Dothideomycetes</taxon>
        <taxon>Dothideomycetes incertae sedis</taxon>
        <taxon>Botryosphaeriales</taxon>
        <taxon>Botryosphaeriaceae</taxon>
        <taxon>Lasiodiplodia</taxon>
    </lineage>
</organism>
<protein>
    <submittedName>
        <fullName evidence="1">Uncharacterized protein</fullName>
    </submittedName>
</protein>
<dbReference type="OrthoDB" id="3951951at2759"/>